<evidence type="ECO:0000313" key="1">
    <source>
        <dbReference type="EMBL" id="MET1255269.1"/>
    </source>
</evidence>
<dbReference type="EMBL" id="JBEVCJ010000008">
    <property type="protein sequence ID" value="MET1255269.1"/>
    <property type="molecule type" value="Genomic_DNA"/>
</dbReference>
<dbReference type="Proteomes" id="UP001548189">
    <property type="component" value="Unassembled WGS sequence"/>
</dbReference>
<evidence type="ECO:0000313" key="2">
    <source>
        <dbReference type="Proteomes" id="UP001548189"/>
    </source>
</evidence>
<keyword evidence="2" id="KW-1185">Reference proteome</keyword>
<sequence length="88" mass="10250">MREFNTDINEQHFNLIWHSLASREKELLKIISDNEDDDDSEVGPIASNDLMYLRLYQKSLREKAEKAAFDKGVFSLSDEIIDLADMEK</sequence>
<proteinExistence type="predicted"/>
<accession>A0ABV2BTK5</accession>
<comment type="caution">
    <text evidence="1">The sequence shown here is derived from an EMBL/GenBank/DDBJ whole genome shotgun (WGS) entry which is preliminary data.</text>
</comment>
<name>A0ABV2BTK5_9GAMM</name>
<gene>
    <name evidence="1" type="ORF">ABVT43_09050</name>
</gene>
<reference evidence="1 2" key="1">
    <citation type="submission" date="2024-06" db="EMBL/GenBank/DDBJ databases">
        <authorList>
            <person name="Li F."/>
        </authorList>
    </citation>
    <scope>NUCLEOTIDE SEQUENCE [LARGE SCALE GENOMIC DNA]</scope>
    <source>
        <strain evidence="1 2">GXAS 311</strain>
    </source>
</reference>
<organism evidence="1 2">
    <name type="scientific">Aliikangiella maris</name>
    <dbReference type="NCBI Taxonomy" id="3162458"/>
    <lineage>
        <taxon>Bacteria</taxon>
        <taxon>Pseudomonadati</taxon>
        <taxon>Pseudomonadota</taxon>
        <taxon>Gammaproteobacteria</taxon>
        <taxon>Oceanospirillales</taxon>
        <taxon>Pleioneaceae</taxon>
        <taxon>Aliikangiella</taxon>
    </lineage>
</organism>
<protein>
    <submittedName>
        <fullName evidence="1">Uncharacterized protein</fullName>
    </submittedName>
</protein>